<feature type="coiled-coil region" evidence="1">
    <location>
        <begin position="672"/>
        <end position="699"/>
    </location>
</feature>
<dbReference type="EMBL" id="FNUJ01000007">
    <property type="protein sequence ID" value="SEF34409.1"/>
    <property type="molecule type" value="Genomic_DNA"/>
</dbReference>
<proteinExistence type="predicted"/>
<keyword evidence="2" id="KW-0812">Transmembrane</keyword>
<dbReference type="SUPFAM" id="SSF53955">
    <property type="entry name" value="Lysozyme-like"/>
    <property type="match status" value="1"/>
</dbReference>
<evidence type="ECO:0000259" key="3">
    <source>
        <dbReference type="Pfam" id="PF01464"/>
    </source>
</evidence>
<keyword evidence="2" id="KW-1133">Transmembrane helix</keyword>
<name>A0A1H5R7W7_9PSEU</name>
<evidence type="ECO:0000256" key="2">
    <source>
        <dbReference type="SAM" id="Phobius"/>
    </source>
</evidence>
<dbReference type="STRING" id="218821.SAMN05421837_107376"/>
<dbReference type="RefSeq" id="WP_086674037.1">
    <property type="nucleotide sequence ID" value="NZ_FNUJ01000007.1"/>
</dbReference>
<dbReference type="Gene3D" id="1.10.530.10">
    <property type="match status" value="1"/>
</dbReference>
<evidence type="ECO:0000313" key="5">
    <source>
        <dbReference type="Proteomes" id="UP000198878"/>
    </source>
</evidence>
<keyword evidence="2" id="KW-0472">Membrane</keyword>
<reference evidence="5" key="1">
    <citation type="submission" date="2016-10" db="EMBL/GenBank/DDBJ databases">
        <authorList>
            <person name="Varghese N."/>
            <person name="Submissions S."/>
        </authorList>
    </citation>
    <scope>NUCLEOTIDE SEQUENCE [LARGE SCALE GENOMIC DNA]</scope>
    <source>
        <strain evidence="5">DSM 44654</strain>
    </source>
</reference>
<dbReference type="OrthoDB" id="3765294at2"/>
<dbReference type="InterPro" id="IPR023346">
    <property type="entry name" value="Lysozyme-like_dom_sf"/>
</dbReference>
<accession>A0A1H5R7W7</accession>
<feature type="coiled-coil region" evidence="1">
    <location>
        <begin position="764"/>
        <end position="791"/>
    </location>
</feature>
<dbReference type="InterPro" id="IPR008258">
    <property type="entry name" value="Transglycosylase_SLT_dom_1"/>
</dbReference>
<sequence>MATLQYNIIALDQFTATFERAAAEIERISGRLERLNGQSARVAVDVKTDDSQKALDSFTTRFQLMAAGIIAASPAVGAAILGGAGAGFIGLAALAVQSNDQVKQTYQNLWSNVVNETKAGAAQLAPQIVAAGNQMGAAADRLGPQLRQAFSAAGPDITALSRGVTTFATNAMPGAVSATQASLPIFEAAANVMGVLGTSFSTNVQSIGQHSSDYARFVTSIGNVTSSVLGVIVSVVNDIASAWAGNADEIDAAIAGVADVITGLAQGVLPVFAAALGAAASAVREITAVLGPMAPVLGTLAALALAAWAAFKGASLVTAGVKALSSTVLDVGTAMEKAATRSAATVAAMQGVSVGSSAAAGAITTAGAAASSGALRFGVMASELAGPVGIALIAGVGLFALLKSQVDSTSGATDALKGNLDGVTSALESTDGAISNSVIKALQNEQGFKDAAAATDAFAIKQSDLATAVTQGGVKLDSLKAKLQAIIDAHKQYATDEVTGELNFTGYDDEGAAAAKALDAVNLLTKGFKGSQDAAAENQRAIEQHASAMTSTPEGFAAAGSAAMLFGGSLGTVRAGLDNVAKSSGDASISLDDVVQKYEQGALAIANATASIQQGFAQADKAVAQAQNAVSDAAHSASNASRAIGDARHSEAQAAQAVVQAEQAVADAQRGVMTAQQNYVKAQDQERQAQRALSEARQQAVKDLKALHDQLEDAFTSEAQARVRLFDAQQAAAGFGITGGNAKGIASQTVTAENEDKVKAAIDLLSAQNALNQAQSNNVDLRDKVAKADAAGVNGAQNVVAAQQAVVAAQQQVSDSAYGVDQAKRSLTRAQQGVADAAYGEQRAHQAVRDAQYQASRAADQLRQAKEALTEAEKAASRSLDVSTEAGRRNLGELFNLANAIKTEFGPTSAGYNTLIQKTADAFGITTDKAADLLKGLHQIPQDWRFDVTAVANVDTASLQQVFKGTDAGGYYNDSKNVKKTIGGTGYAEGGHIRGPGGPTGDAIPAWLSDNEYIQPADVVDYYGIGFMDDVRRKRLPRFARGGAVRWNAFGAGAGAAYISTVDALTAMGLPHPAQLPQWTPPVVPIPTFGGVPGNRAGNVEIVRQVFASMFGWTGAEWDAAVALIMSESGFNNTIKNPTSTAYGIFQFLDSTWGGYGIPKTSDPTLQAIAGGRYIRARYTDPINAWAFKRSHNWYSQGGPVHDVGTMLYGRPKVLDTGGTVDPGLNLIYNGTGRGETVRTGATEDKLLAAVTQIAAAQSTTGTFVGALYLESGEFLGKVRGEVAQEFRRMELASGVL</sequence>
<feature type="transmembrane region" description="Helical" evidence="2">
    <location>
        <begin position="64"/>
        <end position="96"/>
    </location>
</feature>
<gene>
    <name evidence="4" type="ORF">SAMN05421837_107376</name>
</gene>
<dbReference type="Pfam" id="PF01464">
    <property type="entry name" value="SLT"/>
    <property type="match status" value="1"/>
</dbReference>
<protein>
    <recommendedName>
        <fullName evidence="3">Transglycosylase SLT domain-containing protein</fullName>
    </recommendedName>
</protein>
<keyword evidence="5" id="KW-1185">Reference proteome</keyword>
<organism evidence="4 5">
    <name type="scientific">Amycolatopsis pretoriensis</name>
    <dbReference type="NCBI Taxonomy" id="218821"/>
    <lineage>
        <taxon>Bacteria</taxon>
        <taxon>Bacillati</taxon>
        <taxon>Actinomycetota</taxon>
        <taxon>Actinomycetes</taxon>
        <taxon>Pseudonocardiales</taxon>
        <taxon>Pseudonocardiaceae</taxon>
        <taxon>Amycolatopsis</taxon>
    </lineage>
</organism>
<feature type="coiled-coil region" evidence="1">
    <location>
        <begin position="848"/>
        <end position="879"/>
    </location>
</feature>
<evidence type="ECO:0000313" key="4">
    <source>
        <dbReference type="EMBL" id="SEF34409.1"/>
    </source>
</evidence>
<feature type="domain" description="Transglycosylase SLT" evidence="3">
    <location>
        <begin position="1117"/>
        <end position="1183"/>
    </location>
</feature>
<dbReference type="Proteomes" id="UP000198878">
    <property type="component" value="Unassembled WGS sequence"/>
</dbReference>
<keyword evidence="1" id="KW-0175">Coiled coil</keyword>
<evidence type="ECO:0000256" key="1">
    <source>
        <dbReference type="SAM" id="Coils"/>
    </source>
</evidence>